<dbReference type="EMBL" id="DTHG01000098">
    <property type="protein sequence ID" value="HGW92470.1"/>
    <property type="molecule type" value="Genomic_DNA"/>
</dbReference>
<feature type="domain" description="Transcription regulator AsnC/Lrp ligand binding" evidence="1">
    <location>
        <begin position="8"/>
        <end position="76"/>
    </location>
</feature>
<proteinExistence type="predicted"/>
<sequence length="79" mass="8866">MSVGAYLLINVDTGKEEEVLKALRKIEGIKNVHIVTGLHDLICYIEADDLKKIKKIITKEIRGIKGIQKTITCMSLDLE</sequence>
<organism evidence="2">
    <name type="scientific">candidate division WOR-3 bacterium</name>
    <dbReference type="NCBI Taxonomy" id="2052148"/>
    <lineage>
        <taxon>Bacteria</taxon>
        <taxon>Bacteria division WOR-3</taxon>
    </lineage>
</organism>
<reference evidence="2" key="1">
    <citation type="journal article" date="2020" name="mSystems">
        <title>Genome- and Community-Level Interaction Insights into Carbon Utilization and Element Cycling Functions of Hydrothermarchaeota in Hydrothermal Sediment.</title>
        <authorList>
            <person name="Zhou Z."/>
            <person name="Liu Y."/>
            <person name="Xu W."/>
            <person name="Pan J."/>
            <person name="Luo Z.H."/>
            <person name="Li M."/>
        </authorList>
    </citation>
    <scope>NUCLEOTIDE SEQUENCE [LARGE SCALE GENOMIC DNA]</scope>
    <source>
        <strain evidence="2">SpSt-780</strain>
    </source>
</reference>
<accession>A0A7C4UHB9</accession>
<dbReference type="InterPro" id="IPR011008">
    <property type="entry name" value="Dimeric_a/b-barrel"/>
</dbReference>
<dbReference type="InterPro" id="IPR019887">
    <property type="entry name" value="Tscrpt_reg_AsnC/Lrp_C"/>
</dbReference>
<dbReference type="SUPFAM" id="SSF54909">
    <property type="entry name" value="Dimeric alpha+beta barrel"/>
    <property type="match status" value="1"/>
</dbReference>
<evidence type="ECO:0000259" key="1">
    <source>
        <dbReference type="Pfam" id="PF01037"/>
    </source>
</evidence>
<dbReference type="Gene3D" id="3.30.70.920">
    <property type="match status" value="1"/>
</dbReference>
<name>A0A7C4UHB9_UNCW3</name>
<dbReference type="Pfam" id="PF01037">
    <property type="entry name" value="AsnC_trans_reg"/>
    <property type="match status" value="1"/>
</dbReference>
<evidence type="ECO:0000313" key="2">
    <source>
        <dbReference type="EMBL" id="HGW92470.1"/>
    </source>
</evidence>
<comment type="caution">
    <text evidence="2">The sequence shown here is derived from an EMBL/GenBank/DDBJ whole genome shotgun (WGS) entry which is preliminary data.</text>
</comment>
<protein>
    <submittedName>
        <fullName evidence="2">Lrp/AsnC family transcriptional regulator</fullName>
    </submittedName>
</protein>
<gene>
    <name evidence="2" type="ORF">ENV67_08050</name>
</gene>
<dbReference type="AlphaFoldDB" id="A0A7C4UHB9"/>